<protein>
    <submittedName>
        <fullName evidence="2">Uncharacterized protein</fullName>
    </submittedName>
</protein>
<feature type="compositionally biased region" description="Basic and acidic residues" evidence="1">
    <location>
        <begin position="49"/>
        <end position="59"/>
    </location>
</feature>
<reference evidence="2 3" key="1">
    <citation type="journal article" date="2021" name="Elife">
        <title>Chloroplast acquisition without the gene transfer in kleptoplastic sea slugs, Plakobranchus ocellatus.</title>
        <authorList>
            <person name="Maeda T."/>
            <person name="Takahashi S."/>
            <person name="Yoshida T."/>
            <person name="Shimamura S."/>
            <person name="Takaki Y."/>
            <person name="Nagai Y."/>
            <person name="Toyoda A."/>
            <person name="Suzuki Y."/>
            <person name="Arimoto A."/>
            <person name="Ishii H."/>
            <person name="Satoh N."/>
            <person name="Nishiyama T."/>
            <person name="Hasebe M."/>
            <person name="Maruyama T."/>
            <person name="Minagawa J."/>
            <person name="Obokata J."/>
            <person name="Shigenobu S."/>
        </authorList>
    </citation>
    <scope>NUCLEOTIDE SEQUENCE [LARGE SCALE GENOMIC DNA]</scope>
</reference>
<evidence type="ECO:0000313" key="3">
    <source>
        <dbReference type="Proteomes" id="UP000735302"/>
    </source>
</evidence>
<sequence>MSSKRKNTPTKLPKEDLDNGEASSETALDNVLPELSDTQAAVWSNSDIYNKREDDKFDNGENISLNMRSSESPPYLDNSHTNGSLENDTNVGRSPIGKGSADSNTEVDGSMEAIEEGSDSGMKPTALTQPNDIDTVADRALEIDDSERNNSNSPFAAPSGGISSQKRSMESVIRRLNSKASDPSAANSSSVSSPSGQSAVAGGTDDNPKVMDTVQAVLAGEATLSEKERQISEMINHLQNIRENLSKQKEPSDCSSPPLKYSSSDPLRRQTISGCSLSRHGSSINSLYLACGAHTPHILHSTVYNSTSRGRRHSGSTKPYSLT</sequence>
<feature type="compositionally biased region" description="Basic and acidic residues" evidence="1">
    <location>
        <begin position="136"/>
        <end position="148"/>
    </location>
</feature>
<organism evidence="2 3">
    <name type="scientific">Plakobranchus ocellatus</name>
    <dbReference type="NCBI Taxonomy" id="259542"/>
    <lineage>
        <taxon>Eukaryota</taxon>
        <taxon>Metazoa</taxon>
        <taxon>Spiralia</taxon>
        <taxon>Lophotrochozoa</taxon>
        <taxon>Mollusca</taxon>
        <taxon>Gastropoda</taxon>
        <taxon>Heterobranchia</taxon>
        <taxon>Euthyneura</taxon>
        <taxon>Panpulmonata</taxon>
        <taxon>Sacoglossa</taxon>
        <taxon>Placobranchoidea</taxon>
        <taxon>Plakobranchidae</taxon>
        <taxon>Plakobranchus</taxon>
    </lineage>
</organism>
<feature type="compositionally biased region" description="Polar residues" evidence="1">
    <location>
        <begin position="36"/>
        <end position="48"/>
    </location>
</feature>
<proteinExistence type="predicted"/>
<feature type="region of interest" description="Disordered" evidence="1">
    <location>
        <begin position="245"/>
        <end position="268"/>
    </location>
</feature>
<feature type="region of interest" description="Disordered" evidence="1">
    <location>
        <begin position="1"/>
        <end position="208"/>
    </location>
</feature>
<feature type="compositionally biased region" description="Polar residues" evidence="1">
    <location>
        <begin position="61"/>
        <end position="92"/>
    </location>
</feature>
<feature type="compositionally biased region" description="Low complexity" evidence="1">
    <location>
        <begin position="178"/>
        <end position="202"/>
    </location>
</feature>
<gene>
    <name evidence="2" type="ORF">PoB_002987300</name>
</gene>
<feature type="region of interest" description="Disordered" evidence="1">
    <location>
        <begin position="303"/>
        <end position="323"/>
    </location>
</feature>
<dbReference type="Proteomes" id="UP000735302">
    <property type="component" value="Unassembled WGS sequence"/>
</dbReference>
<accession>A0AAV4A817</accession>
<keyword evidence="3" id="KW-1185">Reference proteome</keyword>
<dbReference type="EMBL" id="BLXT01003724">
    <property type="protein sequence ID" value="GFO03368.1"/>
    <property type="molecule type" value="Genomic_DNA"/>
</dbReference>
<evidence type="ECO:0000313" key="2">
    <source>
        <dbReference type="EMBL" id="GFO03368.1"/>
    </source>
</evidence>
<evidence type="ECO:0000256" key="1">
    <source>
        <dbReference type="SAM" id="MobiDB-lite"/>
    </source>
</evidence>
<comment type="caution">
    <text evidence="2">The sequence shown here is derived from an EMBL/GenBank/DDBJ whole genome shotgun (WGS) entry which is preliminary data.</text>
</comment>
<name>A0AAV4A817_9GAST</name>
<dbReference type="AlphaFoldDB" id="A0AAV4A817"/>